<reference evidence="1 2" key="1">
    <citation type="submission" date="2023-02" db="EMBL/GenBank/DDBJ databases">
        <title>LHISI_Scaffold_Assembly.</title>
        <authorList>
            <person name="Stuart O.P."/>
            <person name="Cleave R."/>
            <person name="Magrath M.J.L."/>
            <person name="Mikheyev A.S."/>
        </authorList>
    </citation>
    <scope>NUCLEOTIDE SEQUENCE [LARGE SCALE GENOMIC DNA]</scope>
    <source>
        <strain evidence="1">Daus_M_001</strain>
        <tissue evidence="1">Leg muscle</tissue>
    </source>
</reference>
<dbReference type="Proteomes" id="UP001159363">
    <property type="component" value="Chromosome 14"/>
</dbReference>
<dbReference type="PANTHER" id="PTHR11439">
    <property type="entry name" value="GAG-POL-RELATED RETROTRANSPOSON"/>
    <property type="match status" value="1"/>
</dbReference>
<protein>
    <submittedName>
        <fullName evidence="1">Uncharacterized protein</fullName>
    </submittedName>
</protein>
<evidence type="ECO:0000313" key="2">
    <source>
        <dbReference type="Proteomes" id="UP001159363"/>
    </source>
</evidence>
<sequence length="199" mass="22584">MGNECNIVKALEESFKVKDLDKPKVILGLNTEINKYPYGNSTPDIPYVIYYLSRFLDKPSNQLWKARKQVLCYLKATQDLKLVYKKTQDGSLHVYSDAGWDSYSTDRKSFSGVSVYFCGNLVSRMSKKQCVVAMNTAEPEYYASALAVKKVKYTRDLGHDACATAVPKGVVIRGPRRAHQAVFRKQWAKFMSGQFLRAL</sequence>
<gene>
    <name evidence="1" type="ORF">PR048_032044</name>
</gene>
<evidence type="ECO:0000313" key="1">
    <source>
        <dbReference type="EMBL" id="KAJ8868235.1"/>
    </source>
</evidence>
<dbReference type="EMBL" id="JARBHB010000015">
    <property type="protein sequence ID" value="KAJ8868235.1"/>
    <property type="molecule type" value="Genomic_DNA"/>
</dbReference>
<name>A0ABQ9G705_9NEOP</name>
<keyword evidence="2" id="KW-1185">Reference proteome</keyword>
<comment type="caution">
    <text evidence="1">The sequence shown here is derived from an EMBL/GenBank/DDBJ whole genome shotgun (WGS) entry which is preliminary data.</text>
</comment>
<accession>A0ABQ9G705</accession>
<dbReference type="PANTHER" id="PTHR11439:SF440">
    <property type="entry name" value="INTEGRASE CATALYTIC DOMAIN-CONTAINING PROTEIN"/>
    <property type="match status" value="1"/>
</dbReference>
<organism evidence="1 2">
    <name type="scientific">Dryococelus australis</name>
    <dbReference type="NCBI Taxonomy" id="614101"/>
    <lineage>
        <taxon>Eukaryota</taxon>
        <taxon>Metazoa</taxon>
        <taxon>Ecdysozoa</taxon>
        <taxon>Arthropoda</taxon>
        <taxon>Hexapoda</taxon>
        <taxon>Insecta</taxon>
        <taxon>Pterygota</taxon>
        <taxon>Neoptera</taxon>
        <taxon>Polyneoptera</taxon>
        <taxon>Phasmatodea</taxon>
        <taxon>Verophasmatodea</taxon>
        <taxon>Anareolatae</taxon>
        <taxon>Phasmatidae</taxon>
        <taxon>Eurycanthinae</taxon>
        <taxon>Dryococelus</taxon>
    </lineage>
</organism>
<proteinExistence type="predicted"/>